<evidence type="ECO:0008006" key="15">
    <source>
        <dbReference type="Google" id="ProtNLM"/>
    </source>
</evidence>
<dbReference type="Pfam" id="PF06203">
    <property type="entry name" value="CCT"/>
    <property type="match status" value="1"/>
</dbReference>
<dbReference type="InterPro" id="IPR045279">
    <property type="entry name" value="ARR-like"/>
</dbReference>
<proteinExistence type="inferred from homology"/>
<dbReference type="GO" id="GO:0048511">
    <property type="term" value="P:rhythmic process"/>
    <property type="evidence" value="ECO:0007669"/>
    <property type="project" value="UniProtKB-KW"/>
</dbReference>
<comment type="similarity">
    <text evidence="2">Belongs to the ARR-like family.</text>
</comment>
<dbReference type="PROSITE" id="PS51017">
    <property type="entry name" value="CCT"/>
    <property type="match status" value="1"/>
</dbReference>
<dbReference type="FunFam" id="3.40.50.2300:FF:000214">
    <property type="entry name" value="Two-component response regulator-like PRR37"/>
    <property type="match status" value="1"/>
</dbReference>
<dbReference type="Gene3D" id="3.40.50.2300">
    <property type="match status" value="1"/>
</dbReference>
<gene>
    <name evidence="13" type="ORF">GIB67_018543</name>
</gene>
<reference evidence="13 14" key="1">
    <citation type="journal article" date="2020" name="IScience">
        <title>Genome Sequencing of the Endangered Kingdonia uniflora (Circaeasteraceae, Ranunculales) Reveals Potential Mechanisms of Evolutionary Specialization.</title>
        <authorList>
            <person name="Sun Y."/>
            <person name="Deng T."/>
            <person name="Zhang A."/>
            <person name="Moore M.J."/>
            <person name="Landis J.B."/>
            <person name="Lin N."/>
            <person name="Zhang H."/>
            <person name="Zhang X."/>
            <person name="Huang J."/>
            <person name="Zhang X."/>
            <person name="Sun H."/>
            <person name="Wang H."/>
        </authorList>
    </citation>
    <scope>NUCLEOTIDE SEQUENCE [LARGE SCALE GENOMIC DNA]</scope>
    <source>
        <strain evidence="13">TB1705</strain>
        <tissue evidence="13">Leaf</tissue>
    </source>
</reference>
<dbReference type="Pfam" id="PF00072">
    <property type="entry name" value="Response_reg"/>
    <property type="match status" value="1"/>
</dbReference>
<keyword evidence="5" id="KW-0090">Biological rhythms</keyword>
<evidence type="ECO:0000256" key="3">
    <source>
        <dbReference type="ARBA" id="ARBA00023012"/>
    </source>
</evidence>
<evidence type="ECO:0000313" key="14">
    <source>
        <dbReference type="Proteomes" id="UP000541444"/>
    </source>
</evidence>
<feature type="region of interest" description="Disordered" evidence="10">
    <location>
        <begin position="226"/>
        <end position="286"/>
    </location>
</feature>
<feature type="compositionally biased region" description="Basic and acidic residues" evidence="10">
    <location>
        <begin position="367"/>
        <end position="379"/>
    </location>
</feature>
<feature type="region of interest" description="Disordered" evidence="10">
    <location>
        <begin position="356"/>
        <end position="379"/>
    </location>
</feature>
<dbReference type="AlphaFoldDB" id="A0A7J7LWJ0"/>
<evidence type="ECO:0000259" key="12">
    <source>
        <dbReference type="PROSITE" id="PS51017"/>
    </source>
</evidence>
<evidence type="ECO:0000256" key="4">
    <source>
        <dbReference type="ARBA" id="ARBA00023015"/>
    </source>
</evidence>
<evidence type="ECO:0000256" key="10">
    <source>
        <dbReference type="SAM" id="MobiDB-lite"/>
    </source>
</evidence>
<evidence type="ECO:0000256" key="9">
    <source>
        <dbReference type="PROSITE-ProRule" id="PRU00357"/>
    </source>
</evidence>
<name>A0A7J7LWJ0_9MAGN</name>
<protein>
    <recommendedName>
        <fullName evidence="15">Two-component response regulator-like PRR37</fullName>
    </recommendedName>
</protein>
<organism evidence="13 14">
    <name type="scientific">Kingdonia uniflora</name>
    <dbReference type="NCBI Taxonomy" id="39325"/>
    <lineage>
        <taxon>Eukaryota</taxon>
        <taxon>Viridiplantae</taxon>
        <taxon>Streptophyta</taxon>
        <taxon>Embryophyta</taxon>
        <taxon>Tracheophyta</taxon>
        <taxon>Spermatophyta</taxon>
        <taxon>Magnoliopsida</taxon>
        <taxon>Ranunculales</taxon>
        <taxon>Circaeasteraceae</taxon>
        <taxon>Kingdonia</taxon>
    </lineage>
</organism>
<keyword evidence="4" id="KW-0805">Transcription regulation</keyword>
<sequence length="741" mass="81789">MRRVLVNSGGAGEKGLAEQNYHMRYEHKEVRNGVVGEGQDLSEEDESRINEVGVNLNDGREVDLQFQAQTSSLQQQPQGSAVHWERFLPLRTLKVLLVENDDSTRHVVSALLRNCSYEGLYLSILNAFTPVANGLQAWKTLQDLTIHIDLILSEVVMPCLSGIGLLGKIMNHHTCKNIPMIMMSSHDSMGIVFKCLSKGAVDFLVKPIRKNELKNLWQHVWRRCHSSSGSGSESGIQTKKSAKSKFIEESENNTGSNDEDNNGSIGLDARDGSDNGSGTQSSWTKKAVEVESPQPLLPWDTLGDPPDSTCAQLIHTKEEAFGNGGVPICVKDCQQQDPELLDNEAMGKDLEILVPRNPDLQHQNPGENKRDKFPEPEPEKCNEQLVGVLGLNREKPIGELRVLAAYRADSITNTSQPQLTTRNFELPSNLSKISETKDKTNFDAKELPSLDLSLKRPRGIKDTGTAPYDDRNVLRHSEVSAFSRYHTASTTTLGNVGSCSPVDNSSEAMYNNQRSNGSSNNIDMGSTTKSVFPNPLAFNEKSPSTSTARCLHPSAFQPLPQKADDVIVKAVAAHQQVEVQHHHHYYHHHHHHMHNMQQKQAATDNDDLSLNISSNQFGEPVDGNAGNYSLNGSISGSNNGSDKQNGSSKDMNAKGIITDSGNGVIGKGGVGDGSGRSGVDQNRFAQRVAALTKFRQKRKERCFEKKVRYQSRKKLAEQRPRVRGQFVRQKGYEDANMEADS</sequence>
<feature type="compositionally biased region" description="Low complexity" evidence="10">
    <location>
        <begin position="226"/>
        <end position="235"/>
    </location>
</feature>
<evidence type="ECO:0000256" key="8">
    <source>
        <dbReference type="PROSITE-ProRule" id="PRU00169"/>
    </source>
</evidence>
<dbReference type="GO" id="GO:0009736">
    <property type="term" value="P:cytokinin-activated signaling pathway"/>
    <property type="evidence" value="ECO:0007669"/>
    <property type="project" value="InterPro"/>
</dbReference>
<dbReference type="PANTHER" id="PTHR43874">
    <property type="entry name" value="TWO-COMPONENT RESPONSE REGULATOR"/>
    <property type="match status" value="1"/>
</dbReference>
<evidence type="ECO:0000256" key="6">
    <source>
        <dbReference type="ARBA" id="ARBA00023163"/>
    </source>
</evidence>
<feature type="compositionally biased region" description="Low complexity" evidence="10">
    <location>
        <begin position="626"/>
        <end position="641"/>
    </location>
</feature>
<accession>A0A7J7LWJ0</accession>
<dbReference type="InterPro" id="IPR011006">
    <property type="entry name" value="CheY-like_superfamily"/>
</dbReference>
<dbReference type="GO" id="GO:0005634">
    <property type="term" value="C:nucleus"/>
    <property type="evidence" value="ECO:0007669"/>
    <property type="project" value="UniProtKB-SubCell"/>
</dbReference>
<dbReference type="GO" id="GO:0000160">
    <property type="term" value="P:phosphorelay signal transduction system"/>
    <property type="evidence" value="ECO:0007669"/>
    <property type="project" value="UniProtKB-KW"/>
</dbReference>
<dbReference type="PROSITE" id="PS50110">
    <property type="entry name" value="RESPONSE_REGULATORY"/>
    <property type="match status" value="1"/>
</dbReference>
<feature type="region of interest" description="Disordered" evidence="10">
    <location>
        <begin position="714"/>
        <end position="741"/>
    </location>
</feature>
<dbReference type="SUPFAM" id="SSF52172">
    <property type="entry name" value="CheY-like"/>
    <property type="match status" value="1"/>
</dbReference>
<comment type="subcellular location">
    <subcellularLocation>
        <location evidence="1 9">Nucleus</location>
    </subcellularLocation>
</comment>
<keyword evidence="3" id="KW-0902">Two-component regulatory system</keyword>
<feature type="compositionally biased region" description="Basic residues" evidence="10">
    <location>
        <begin position="584"/>
        <end position="594"/>
    </location>
</feature>
<comment type="caution">
    <text evidence="13">The sequence shown here is derived from an EMBL/GenBank/DDBJ whole genome shotgun (WGS) entry which is preliminary data.</text>
</comment>
<evidence type="ECO:0000313" key="13">
    <source>
        <dbReference type="EMBL" id="KAF6146890.1"/>
    </source>
</evidence>
<evidence type="ECO:0000259" key="11">
    <source>
        <dbReference type="PROSITE" id="PS50110"/>
    </source>
</evidence>
<evidence type="ECO:0000256" key="5">
    <source>
        <dbReference type="ARBA" id="ARBA00023108"/>
    </source>
</evidence>
<feature type="region of interest" description="Disordered" evidence="10">
    <location>
        <begin position="584"/>
        <end position="603"/>
    </location>
</feature>
<dbReference type="Proteomes" id="UP000541444">
    <property type="component" value="Unassembled WGS sequence"/>
</dbReference>
<dbReference type="OrthoDB" id="60033at2759"/>
<feature type="compositionally biased region" description="Polar residues" evidence="10">
    <location>
        <begin position="608"/>
        <end position="617"/>
    </location>
</feature>
<dbReference type="InterPro" id="IPR001789">
    <property type="entry name" value="Sig_transdc_resp-reg_receiver"/>
</dbReference>
<feature type="compositionally biased region" description="Gly residues" evidence="10">
    <location>
        <begin position="663"/>
        <end position="676"/>
    </location>
</feature>
<dbReference type="SMART" id="SM00448">
    <property type="entry name" value="REC"/>
    <property type="match status" value="1"/>
</dbReference>
<feature type="domain" description="Response regulatory" evidence="11">
    <location>
        <begin position="94"/>
        <end position="221"/>
    </location>
</feature>
<evidence type="ECO:0000256" key="7">
    <source>
        <dbReference type="ARBA" id="ARBA00023242"/>
    </source>
</evidence>
<feature type="region of interest" description="Disordered" evidence="10">
    <location>
        <begin position="608"/>
        <end position="679"/>
    </location>
</feature>
<keyword evidence="7 9" id="KW-0539">Nucleus</keyword>
<evidence type="ECO:0000256" key="2">
    <source>
        <dbReference type="ARBA" id="ARBA00010330"/>
    </source>
</evidence>
<keyword evidence="6" id="KW-0804">Transcription</keyword>
<feature type="domain" description="CCT" evidence="12">
    <location>
        <begin position="687"/>
        <end position="729"/>
    </location>
</feature>
<feature type="compositionally biased region" description="Polar residues" evidence="10">
    <location>
        <begin position="274"/>
        <end position="284"/>
    </location>
</feature>
<dbReference type="EMBL" id="JACGCM010001954">
    <property type="protein sequence ID" value="KAF6146890.1"/>
    <property type="molecule type" value="Genomic_DNA"/>
</dbReference>
<dbReference type="InterPro" id="IPR010402">
    <property type="entry name" value="CCT_domain"/>
</dbReference>
<dbReference type="PANTHER" id="PTHR43874:SF125">
    <property type="entry name" value="TWO-COMPONENT RESPONSE REGULATOR-LIKE APRR7"/>
    <property type="match status" value="1"/>
</dbReference>
<evidence type="ECO:0000256" key="1">
    <source>
        <dbReference type="ARBA" id="ARBA00004123"/>
    </source>
</evidence>
<keyword evidence="14" id="KW-1185">Reference proteome</keyword>
<comment type="caution">
    <text evidence="8">Lacks conserved residue(s) required for the propagation of feature annotation.</text>
</comment>